<comment type="subunit">
    <text evidence="14">Forms a complex with SecD. Part of the essential Sec protein translocation apparatus which comprises SecA, SecYEG and auxiliary proteins SecDF. Other proteins may also be involved.</text>
</comment>
<comment type="function">
    <text evidence="9 13">Part of the Sec protein translocase complex. Interacts with the SecYEG preprotein conducting channel. SecDF uses the proton motive force (PMF) to complete protein translocation after the ATP-dependent function of SecA.</text>
</comment>
<dbReference type="PRINTS" id="PR01755">
    <property type="entry name" value="SECFTRNLCASE"/>
</dbReference>
<dbReference type="InterPro" id="IPR054384">
    <property type="entry name" value="SecDF_P1_head"/>
</dbReference>
<comment type="subunit">
    <text evidence="12">Part of the essential Sec protein translocation apparatus which comprises SecA, SecYEG and auxiliary proteins SecDF-YajC and YidC.</text>
</comment>
<dbReference type="Pfam" id="PF02355">
    <property type="entry name" value="SecD_SecF_C"/>
    <property type="match status" value="2"/>
</dbReference>
<evidence type="ECO:0000256" key="7">
    <source>
        <dbReference type="ARBA" id="ARBA00023010"/>
    </source>
</evidence>
<dbReference type="NCBIfam" id="NF009583">
    <property type="entry name" value="PRK13024.1-3"/>
    <property type="match status" value="1"/>
</dbReference>
<reference evidence="18 19" key="1">
    <citation type="submission" date="2015-02" db="EMBL/GenBank/DDBJ databases">
        <title>Single-cell genomics of uncultivated deep-branching MTB reveals a conserved set of magnetosome genes.</title>
        <authorList>
            <person name="Kolinko S."/>
            <person name="Richter M."/>
            <person name="Glockner F.O."/>
            <person name="Brachmann A."/>
            <person name="Schuler D."/>
        </authorList>
    </citation>
    <scope>NUCLEOTIDE SEQUENCE [LARGE SCALE GENOMIC DNA]</scope>
    <source>
        <strain evidence="18">SKK-01</strain>
    </source>
</reference>
<dbReference type="InterPro" id="IPR022645">
    <property type="entry name" value="SecD/SecF_bac"/>
</dbReference>
<evidence type="ECO:0000256" key="13">
    <source>
        <dbReference type="HAMAP-Rule" id="MF_01463"/>
    </source>
</evidence>
<keyword evidence="5 13" id="KW-0653">Protein transport</keyword>
<evidence type="ECO:0000256" key="10">
    <source>
        <dbReference type="ARBA" id="ARBA00060856"/>
    </source>
</evidence>
<evidence type="ECO:0000256" key="4">
    <source>
        <dbReference type="ARBA" id="ARBA00022692"/>
    </source>
</evidence>
<feature type="transmembrane region" description="Helical" evidence="13">
    <location>
        <begin position="708"/>
        <end position="732"/>
    </location>
</feature>
<keyword evidence="6 13" id="KW-1133">Transmembrane helix</keyword>
<feature type="domain" description="Protein export membrane protein SecD/SecF C-terminal" evidence="15">
    <location>
        <begin position="558"/>
        <end position="734"/>
    </location>
</feature>
<organism evidence="18 19">
    <name type="scientific">Candidatus Omnitrophus magneticus</name>
    <dbReference type="NCBI Taxonomy" id="1609969"/>
    <lineage>
        <taxon>Bacteria</taxon>
        <taxon>Pseudomonadati</taxon>
        <taxon>Candidatus Omnitrophota</taxon>
        <taxon>Candidatus Omnitrophus</taxon>
    </lineage>
</organism>
<dbReference type="InterPro" id="IPR022813">
    <property type="entry name" value="SecD/SecF_arch_bac"/>
</dbReference>
<accession>A0A0F0CMJ9</accession>
<dbReference type="FunFam" id="1.20.1640.10:FF:000024">
    <property type="entry name" value="Multifunctional fusion protein"/>
    <property type="match status" value="1"/>
</dbReference>
<dbReference type="GO" id="GO:0006605">
    <property type="term" value="P:protein targeting"/>
    <property type="evidence" value="ECO:0007669"/>
    <property type="project" value="UniProtKB-UniRule"/>
</dbReference>
<keyword evidence="3 13" id="KW-1003">Cell membrane</keyword>
<dbReference type="GO" id="GO:0015450">
    <property type="term" value="F:protein-transporting ATPase activity"/>
    <property type="evidence" value="ECO:0007669"/>
    <property type="project" value="InterPro"/>
</dbReference>
<sequence length="743" mass="81095">MWTKLKWKSVLVVVLAGLAVWFSYPPFNIIDKNGKLVKSGKMNLGLDLQGGMHLLLQVDTTNISEEEAKDAPLRAIEIIRNRIDQFGVMEPVVQLQGGNRILVQLPGVTDRDRAKEIVGRTAHLEFKIVSDDPELLKKALAGEKVDGYEVKKMKTRDKKTEDVLVGSKALLTGNMLLDTRMDYSSEGFGQPYVALEMNDEGAKIFASVTGSNIGKRLAVLLDGVVYTAPFIREAIPSGRAQITGNFSVEEAKDLSIVLRAGSLPAPVNIIEERSVGPELGKDSIDKGLSATLIAGIAVIIFMGVYYLIAGVIANIALVLNLLLIIGAMACFKATLTLPGIAGLVLTIGMAVDANVLIFERIREELKLGKNLRAAISAGFDKAFLTIFDSNLTTLITAIILFQFGTGPVRGFATTLSIGIVTSMFTALTVTRLMLDLITLGGPKLEKIKMFQFFNQPSIPFLKYRKPAYLVSIIIIFIGMTVFILKGEKNYGVDFTGGMLQQFKFNQPVSENDIRGVLVQAGVADAKIQRVVGGKEFIIRSQNVNSDNVVSGLKEKFGDKAFEVMRVETVGPAVGADLRKTAIKALFFAMIGICIYVAFRFEFRFAVTAIIALVHDVLVGLGMVAITGREISLPVVAALLTIVGYSINDTIVIFDRIREDKKFKRKASEEDVINMSLNETLSRTILTSLTVLIVVIVLFLFGGEVINDFAFVMMVGVISGSYSTVFIASPLLIDWPSKKVKVKR</sequence>
<evidence type="ECO:0000259" key="17">
    <source>
        <dbReference type="Pfam" id="PF22599"/>
    </source>
</evidence>
<dbReference type="HAMAP" id="MF_01463_B">
    <property type="entry name" value="SecD_B"/>
    <property type="match status" value="1"/>
</dbReference>
<keyword evidence="4 13" id="KW-0812">Transmembrane</keyword>
<dbReference type="PANTHER" id="PTHR30081:SF1">
    <property type="entry name" value="PROTEIN TRANSLOCASE SUBUNIT SECD"/>
    <property type="match status" value="1"/>
</dbReference>
<dbReference type="GO" id="GO:0065002">
    <property type="term" value="P:intracellular protein transmembrane transport"/>
    <property type="evidence" value="ECO:0007669"/>
    <property type="project" value="UniProtKB-UniRule"/>
</dbReference>
<name>A0A0F0CMJ9_9BACT</name>
<dbReference type="EMBL" id="JYNY01000634">
    <property type="protein sequence ID" value="KJJ83209.1"/>
    <property type="molecule type" value="Genomic_DNA"/>
</dbReference>
<gene>
    <name evidence="14" type="primary">secF</name>
    <name evidence="13" type="synonym">secD</name>
    <name evidence="18" type="ORF">OMAG_002883</name>
</gene>
<dbReference type="NCBIfam" id="TIGR00966">
    <property type="entry name" value="transloc_SecF"/>
    <property type="match status" value="1"/>
</dbReference>
<evidence type="ECO:0000256" key="6">
    <source>
        <dbReference type="ARBA" id="ARBA00022989"/>
    </source>
</evidence>
<evidence type="ECO:0000256" key="1">
    <source>
        <dbReference type="ARBA" id="ARBA00004651"/>
    </source>
</evidence>
<dbReference type="PATRIC" id="fig|1609969.3.peg.3086"/>
<feature type="transmembrane region" description="Helical" evidence="13">
    <location>
        <begin position="340"/>
        <end position="361"/>
    </location>
</feature>
<feature type="transmembrane region" description="Helical" evidence="13">
    <location>
        <begin position="382"/>
        <end position="404"/>
    </location>
</feature>
<feature type="transmembrane region" description="Helical" evidence="13">
    <location>
        <begin position="605"/>
        <end position="625"/>
    </location>
</feature>
<evidence type="ECO:0000256" key="14">
    <source>
        <dbReference type="HAMAP-Rule" id="MF_01464"/>
    </source>
</evidence>
<keyword evidence="2 13" id="KW-0813">Transport</keyword>
<evidence type="ECO:0000256" key="3">
    <source>
        <dbReference type="ARBA" id="ARBA00022475"/>
    </source>
</evidence>
<feature type="domain" description="SecDF P1 head subdomain" evidence="17">
    <location>
        <begin position="155"/>
        <end position="265"/>
    </location>
</feature>
<dbReference type="Gene3D" id="3.30.70.2040">
    <property type="match status" value="1"/>
</dbReference>
<proteinExistence type="inferred from homology"/>
<dbReference type="HAMAP" id="MF_01464_B">
    <property type="entry name" value="SecF_B"/>
    <property type="match status" value="1"/>
</dbReference>
<dbReference type="PANTHER" id="PTHR30081">
    <property type="entry name" value="PROTEIN-EXPORT MEMBRANE PROTEIN SEC"/>
    <property type="match status" value="1"/>
</dbReference>
<dbReference type="Pfam" id="PF21760">
    <property type="entry name" value="SecD_1st"/>
    <property type="match status" value="1"/>
</dbReference>
<dbReference type="NCBIfam" id="TIGR00916">
    <property type="entry name" value="2A0604s01"/>
    <property type="match status" value="2"/>
</dbReference>
<feature type="transmembrane region" description="Helical" evidence="13">
    <location>
        <begin position="684"/>
        <end position="702"/>
    </location>
</feature>
<dbReference type="SUPFAM" id="SSF82866">
    <property type="entry name" value="Multidrug efflux transporter AcrB transmembrane domain"/>
    <property type="match status" value="2"/>
</dbReference>
<evidence type="ECO:0000256" key="5">
    <source>
        <dbReference type="ARBA" id="ARBA00022927"/>
    </source>
</evidence>
<comment type="subcellular location">
    <subcellularLocation>
        <location evidence="1 13">Cell membrane</location>
        <topology evidence="1 13">Multi-pass membrane protein</topology>
    </subcellularLocation>
</comment>
<dbReference type="NCBIfam" id="TIGR01129">
    <property type="entry name" value="secD"/>
    <property type="match status" value="1"/>
</dbReference>
<evidence type="ECO:0000259" key="16">
    <source>
        <dbReference type="Pfam" id="PF21760"/>
    </source>
</evidence>
<dbReference type="InterPro" id="IPR022646">
    <property type="entry name" value="SecD/SecF_CS"/>
</dbReference>
<keyword evidence="19" id="KW-1185">Reference proteome</keyword>
<dbReference type="Pfam" id="PF22599">
    <property type="entry name" value="SecDF_P1_head"/>
    <property type="match status" value="1"/>
</dbReference>
<dbReference type="InterPro" id="IPR055344">
    <property type="entry name" value="SecD_SecF_C_bact"/>
</dbReference>
<evidence type="ECO:0000259" key="15">
    <source>
        <dbReference type="Pfam" id="PF02355"/>
    </source>
</evidence>
<comment type="similarity">
    <text evidence="11">In the N-terminal section; belongs to the SecD/SecF family. SecD subfamily.</text>
</comment>
<feature type="transmembrane region" description="Helical" evidence="13">
    <location>
        <begin position="410"/>
        <end position="434"/>
    </location>
</feature>
<comment type="similarity">
    <text evidence="10">In the C-terminal section; belongs to the SecD/SecF family. SecF subfamily.</text>
</comment>
<feature type="domain" description="Protein translocase subunit SecDF P1" evidence="16">
    <location>
        <begin position="74"/>
        <end position="130"/>
    </location>
</feature>
<evidence type="ECO:0000256" key="2">
    <source>
        <dbReference type="ARBA" id="ARBA00022448"/>
    </source>
</evidence>
<dbReference type="Gene3D" id="3.30.70.3400">
    <property type="match status" value="1"/>
</dbReference>
<dbReference type="InterPro" id="IPR048634">
    <property type="entry name" value="SecD_SecF_C"/>
</dbReference>
<comment type="caution">
    <text evidence="13">Lacks conserved residue(s) required for the propagation of feature annotation.</text>
</comment>
<evidence type="ECO:0000256" key="9">
    <source>
        <dbReference type="ARBA" id="ARBA00059018"/>
    </source>
</evidence>
<comment type="subunit">
    <text evidence="13">Forms a complex with SecF. Part of the essential Sec protein translocation apparatus which comprises SecA, SecYEG and auxiliary proteins SecDF. Other proteins may also be involved.</text>
</comment>
<evidence type="ECO:0000313" key="18">
    <source>
        <dbReference type="EMBL" id="KJJ83209.1"/>
    </source>
</evidence>
<comment type="similarity">
    <text evidence="14">Belongs to the SecD/SecF family. SecF subfamily.</text>
</comment>
<comment type="similarity">
    <text evidence="13">Belongs to the SecD/SecF family. SecD subfamily.</text>
</comment>
<evidence type="ECO:0000256" key="8">
    <source>
        <dbReference type="ARBA" id="ARBA00023136"/>
    </source>
</evidence>
<dbReference type="Pfam" id="PF07549">
    <property type="entry name" value="Sec_GG"/>
    <property type="match status" value="2"/>
</dbReference>
<dbReference type="InterPro" id="IPR005665">
    <property type="entry name" value="SecF_bac"/>
</dbReference>
<keyword evidence="7 13" id="KW-0811">Translocation</keyword>
<feature type="transmembrane region" description="Helical" evidence="13">
    <location>
        <begin position="467"/>
        <end position="484"/>
    </location>
</feature>
<feature type="transmembrane region" description="Helical" evidence="13">
    <location>
        <begin position="287"/>
        <end position="308"/>
    </location>
</feature>
<dbReference type="GO" id="GO:0043952">
    <property type="term" value="P:protein transport by the Sec complex"/>
    <property type="evidence" value="ECO:0007669"/>
    <property type="project" value="UniProtKB-UniRule"/>
</dbReference>
<comment type="caution">
    <text evidence="18">The sequence shown here is derived from an EMBL/GenBank/DDBJ whole genome shotgun (WGS) entry which is preliminary data.</text>
</comment>
<dbReference type="AlphaFoldDB" id="A0A0F0CMJ9"/>
<dbReference type="Gene3D" id="3.30.1360.200">
    <property type="match status" value="1"/>
</dbReference>
<protein>
    <recommendedName>
        <fullName evidence="13 14">Multifunctional fusion protein</fullName>
    </recommendedName>
    <domain>
        <recommendedName>
            <fullName evidence="13">Protein translocase subunit SecD</fullName>
        </recommendedName>
    </domain>
    <domain>
        <recommendedName>
            <fullName evidence="14">Protein-export membrane protein SecF</fullName>
        </recommendedName>
    </domain>
</protein>
<dbReference type="FunFam" id="1.20.1640.10:FF:000004">
    <property type="entry name" value="Protein translocase subunit SecD"/>
    <property type="match status" value="1"/>
</dbReference>
<keyword evidence="8 13" id="KW-0472">Membrane</keyword>
<evidence type="ECO:0000256" key="11">
    <source>
        <dbReference type="ARBA" id="ARBA00061053"/>
    </source>
</evidence>
<dbReference type="Gene3D" id="1.20.1640.10">
    <property type="entry name" value="Multidrug efflux transporter AcrB transmembrane domain"/>
    <property type="match status" value="2"/>
</dbReference>
<feature type="domain" description="Protein export membrane protein SecD/SecF C-terminal" evidence="15">
    <location>
        <begin position="268"/>
        <end position="428"/>
    </location>
</feature>
<evidence type="ECO:0000313" key="19">
    <source>
        <dbReference type="Proteomes" id="UP000033428"/>
    </source>
</evidence>
<feature type="transmembrane region" description="Helical" evidence="13">
    <location>
        <begin position="631"/>
        <end position="653"/>
    </location>
</feature>
<dbReference type="InterPro" id="IPR048631">
    <property type="entry name" value="SecD_1st"/>
</dbReference>
<dbReference type="GO" id="GO:0005886">
    <property type="term" value="C:plasma membrane"/>
    <property type="evidence" value="ECO:0007669"/>
    <property type="project" value="UniProtKB-SubCell"/>
</dbReference>
<feature type="transmembrane region" description="Helical" evidence="13">
    <location>
        <begin position="315"/>
        <end position="334"/>
    </location>
</feature>
<evidence type="ECO:0000256" key="12">
    <source>
        <dbReference type="ARBA" id="ARBA00065973"/>
    </source>
</evidence>
<dbReference type="InterPro" id="IPR005791">
    <property type="entry name" value="SecD"/>
</dbReference>
<feature type="transmembrane region" description="Helical" evidence="13">
    <location>
        <begin position="580"/>
        <end position="598"/>
    </location>
</feature>
<dbReference type="Proteomes" id="UP000033428">
    <property type="component" value="Unassembled WGS sequence"/>
</dbReference>